<evidence type="ECO:0000313" key="5">
    <source>
        <dbReference type="EMBL" id="MDT2809170.1"/>
    </source>
</evidence>
<evidence type="ECO:0000256" key="2">
    <source>
        <dbReference type="ARBA" id="ARBA00023125"/>
    </source>
</evidence>
<name>A0AAW8TZL0_9ENTE</name>
<comment type="similarity">
    <text evidence="1">Belongs to the 'phage' integrase family.</text>
</comment>
<evidence type="ECO:0000256" key="1">
    <source>
        <dbReference type="ARBA" id="ARBA00008857"/>
    </source>
</evidence>
<dbReference type="CDD" id="cd01189">
    <property type="entry name" value="INT_ICEBs1_C_like"/>
    <property type="match status" value="1"/>
</dbReference>
<comment type="caution">
    <text evidence="5">The sequence shown here is derived from an EMBL/GenBank/DDBJ whole genome shotgun (WGS) entry which is preliminary data.</text>
</comment>
<sequence>MKTIAEELDRTEQSVRMKAYKLGLVKQGNRKQFSEDEIDYIMENYPTVSTRIIAEKVNCSETRIYSFARQMGLEKENREVRWADEDIEFLKNHLDMPYEDLTKTLKKSKERVYKKIKELGLRKLIPSDWTPEQDQMLKDNLGSLTVGRLSKLIGKSIPSIRTRCKRLGLFEPALMHPGWTEEHDQLLRDDNGFATISETAEKLGRAYSSIRSRKIRLGLTTNFEDIPDHEPVIRRLVGEKKYVEEIAKETGFTIKNLIRYGFENNIPIKSEPKRLSSEIRACRYGFEDEVDLKSKKLLFIEWYRHWAKTFRMDGVAEATRSRYFYIYCNIYENKLGQMRLKDIRRSDVQAYANDFGKDHAKKTVLAHMQILRSCLKDAMAEGLIEFNPAANIQMTYTEQRLSPMELKKKREEKKWLEVNEYQLFKQHLIMKLQRTLYEKPDYGPYLGGAKKVTPVQTLMVIILVALKTGMRFSEILGLTRDDILTETSELVVDKTWGYRVGKDHHKFLPTKNISSIRHVAVDPEMMIMLDLYIRWQDEHKVETLENTLFNSPYGDIFNSTINKKMAELLEKIGIKPLTLHKLRHTHASYLIAKKVPIEVVAKRLGHTDTNMIRKTYGHLLKETEEKGISQILSLI</sequence>
<dbReference type="AlphaFoldDB" id="A0AAW8TZL0"/>
<evidence type="ECO:0000256" key="3">
    <source>
        <dbReference type="ARBA" id="ARBA00023172"/>
    </source>
</evidence>
<keyword evidence="2" id="KW-0238">DNA-binding</keyword>
<gene>
    <name evidence="5" type="ORF">P7H43_01520</name>
</gene>
<dbReference type="GO" id="GO:0006310">
    <property type="term" value="P:DNA recombination"/>
    <property type="evidence" value="ECO:0007669"/>
    <property type="project" value="UniProtKB-KW"/>
</dbReference>
<dbReference type="InterPro" id="IPR013762">
    <property type="entry name" value="Integrase-like_cat_sf"/>
</dbReference>
<dbReference type="InterPro" id="IPR050090">
    <property type="entry name" value="Tyrosine_recombinase_XerCD"/>
</dbReference>
<dbReference type="PANTHER" id="PTHR30349">
    <property type="entry name" value="PHAGE INTEGRASE-RELATED"/>
    <property type="match status" value="1"/>
</dbReference>
<dbReference type="PANTHER" id="PTHR30349:SF64">
    <property type="entry name" value="PROPHAGE INTEGRASE INTD-RELATED"/>
    <property type="match status" value="1"/>
</dbReference>
<feature type="domain" description="Tyr recombinase" evidence="4">
    <location>
        <begin position="431"/>
        <end position="629"/>
    </location>
</feature>
<dbReference type="Pfam" id="PF00589">
    <property type="entry name" value="Phage_integrase"/>
    <property type="match status" value="1"/>
</dbReference>
<dbReference type="InterPro" id="IPR011010">
    <property type="entry name" value="DNA_brk_join_enz"/>
</dbReference>
<proteinExistence type="inferred from homology"/>
<dbReference type="Proteomes" id="UP001256711">
    <property type="component" value="Unassembled WGS sequence"/>
</dbReference>
<dbReference type="Gene3D" id="1.10.150.130">
    <property type="match status" value="1"/>
</dbReference>
<dbReference type="EMBL" id="JARQBJ010000001">
    <property type="protein sequence ID" value="MDT2809170.1"/>
    <property type="molecule type" value="Genomic_DNA"/>
</dbReference>
<organism evidence="5 6">
    <name type="scientific">Enterococcus asini</name>
    <dbReference type="NCBI Taxonomy" id="57732"/>
    <lineage>
        <taxon>Bacteria</taxon>
        <taxon>Bacillati</taxon>
        <taxon>Bacillota</taxon>
        <taxon>Bacilli</taxon>
        <taxon>Lactobacillales</taxon>
        <taxon>Enterococcaceae</taxon>
        <taxon>Enterococcus</taxon>
    </lineage>
</organism>
<dbReference type="InterPro" id="IPR002104">
    <property type="entry name" value="Integrase_catalytic"/>
</dbReference>
<protein>
    <submittedName>
        <fullName evidence="5">Site-specific integrase</fullName>
    </submittedName>
</protein>
<dbReference type="GO" id="GO:0015074">
    <property type="term" value="P:DNA integration"/>
    <property type="evidence" value="ECO:0007669"/>
    <property type="project" value="InterPro"/>
</dbReference>
<dbReference type="InterPro" id="IPR010998">
    <property type="entry name" value="Integrase_recombinase_N"/>
</dbReference>
<dbReference type="GO" id="GO:0003677">
    <property type="term" value="F:DNA binding"/>
    <property type="evidence" value="ECO:0007669"/>
    <property type="project" value="UniProtKB-KW"/>
</dbReference>
<keyword evidence="3" id="KW-0233">DNA recombination</keyword>
<dbReference type="RefSeq" id="WP_311834895.1">
    <property type="nucleotide sequence ID" value="NZ_JARQBJ010000001.1"/>
</dbReference>
<dbReference type="PROSITE" id="PS51898">
    <property type="entry name" value="TYR_RECOMBINASE"/>
    <property type="match status" value="1"/>
</dbReference>
<accession>A0AAW8TZL0</accession>
<reference evidence="5" key="1">
    <citation type="submission" date="2023-03" db="EMBL/GenBank/DDBJ databases">
        <authorList>
            <person name="Shen W."/>
            <person name="Cai J."/>
        </authorList>
    </citation>
    <scope>NUCLEOTIDE SEQUENCE</scope>
    <source>
        <strain evidence="5">B226-2</strain>
    </source>
</reference>
<dbReference type="SUPFAM" id="SSF56349">
    <property type="entry name" value="DNA breaking-rejoining enzymes"/>
    <property type="match status" value="1"/>
</dbReference>
<dbReference type="Gene3D" id="1.10.443.10">
    <property type="entry name" value="Intergrase catalytic core"/>
    <property type="match status" value="1"/>
</dbReference>
<evidence type="ECO:0000313" key="6">
    <source>
        <dbReference type="Proteomes" id="UP001256711"/>
    </source>
</evidence>
<evidence type="ECO:0000259" key="4">
    <source>
        <dbReference type="PROSITE" id="PS51898"/>
    </source>
</evidence>